<feature type="transmembrane region" description="Helical" evidence="1">
    <location>
        <begin position="20"/>
        <end position="39"/>
    </location>
</feature>
<reference evidence="2" key="1">
    <citation type="submission" date="2015-04" db="UniProtKB">
        <authorList>
            <consortium name="EnsemblPlants"/>
        </authorList>
    </citation>
    <scope>IDENTIFICATION</scope>
</reference>
<dbReference type="Gramene" id="OMERI08G06670.1">
    <property type="protein sequence ID" value="OMERI08G06670.1"/>
    <property type="gene ID" value="OMERI08G06670"/>
</dbReference>
<keyword evidence="1" id="KW-0472">Membrane</keyword>
<organism evidence="2">
    <name type="scientific">Oryza meridionalis</name>
    <dbReference type="NCBI Taxonomy" id="40149"/>
    <lineage>
        <taxon>Eukaryota</taxon>
        <taxon>Viridiplantae</taxon>
        <taxon>Streptophyta</taxon>
        <taxon>Embryophyta</taxon>
        <taxon>Tracheophyta</taxon>
        <taxon>Spermatophyta</taxon>
        <taxon>Magnoliopsida</taxon>
        <taxon>Liliopsida</taxon>
        <taxon>Poales</taxon>
        <taxon>Poaceae</taxon>
        <taxon>BOP clade</taxon>
        <taxon>Oryzoideae</taxon>
        <taxon>Oryzeae</taxon>
        <taxon>Oryzinae</taxon>
        <taxon>Oryza</taxon>
    </lineage>
</organism>
<dbReference type="Proteomes" id="UP000008021">
    <property type="component" value="Chromosome 8"/>
</dbReference>
<evidence type="ECO:0000313" key="2">
    <source>
        <dbReference type="EnsemblPlants" id="OMERI08G06670.1"/>
    </source>
</evidence>
<dbReference type="EnsemblPlants" id="OMERI08G06670.1">
    <property type="protein sequence ID" value="OMERI08G06670.1"/>
    <property type="gene ID" value="OMERI08G06670"/>
</dbReference>
<keyword evidence="3" id="KW-1185">Reference proteome</keyword>
<dbReference type="AlphaFoldDB" id="A0A0E0EJD2"/>
<keyword evidence="1" id="KW-0812">Transmembrane</keyword>
<keyword evidence="1" id="KW-1133">Transmembrane helix</keyword>
<evidence type="ECO:0000313" key="3">
    <source>
        <dbReference type="Proteomes" id="UP000008021"/>
    </source>
</evidence>
<accession>A0A0E0EJD2</accession>
<evidence type="ECO:0000256" key="1">
    <source>
        <dbReference type="SAM" id="Phobius"/>
    </source>
</evidence>
<proteinExistence type="predicted"/>
<name>A0A0E0EJD2_9ORYZ</name>
<sequence length="63" mass="6610">MTRGYGCFTSAALLLVHGGIHFSGVMVFAAVATPSLLLLRLARITALGKDNGNDKVSHGVYGY</sequence>
<dbReference type="HOGENOM" id="CLU_2889646_0_0_1"/>
<protein>
    <submittedName>
        <fullName evidence="2">Uncharacterized protein</fullName>
    </submittedName>
</protein>
<reference evidence="2" key="2">
    <citation type="submission" date="2018-05" db="EMBL/GenBank/DDBJ databases">
        <title>OmerRS3 (Oryza meridionalis Reference Sequence Version 3).</title>
        <authorList>
            <person name="Zhang J."/>
            <person name="Kudrna D."/>
            <person name="Lee S."/>
            <person name="Talag J."/>
            <person name="Welchert J."/>
            <person name="Wing R.A."/>
        </authorList>
    </citation>
    <scope>NUCLEOTIDE SEQUENCE [LARGE SCALE GENOMIC DNA]</scope>
    <source>
        <strain evidence="2">cv. OR44</strain>
    </source>
</reference>